<dbReference type="AlphaFoldDB" id="A0A2P8ECL0"/>
<accession>A0A2P8ECL0</accession>
<feature type="transmembrane region" description="Helical" evidence="1">
    <location>
        <begin position="103"/>
        <end position="121"/>
    </location>
</feature>
<gene>
    <name evidence="2" type="ORF">CLV48_101145</name>
</gene>
<feature type="transmembrane region" description="Helical" evidence="1">
    <location>
        <begin position="77"/>
        <end position="97"/>
    </location>
</feature>
<evidence type="ECO:0000313" key="3">
    <source>
        <dbReference type="Proteomes" id="UP000240708"/>
    </source>
</evidence>
<feature type="transmembrane region" description="Helical" evidence="1">
    <location>
        <begin position="38"/>
        <end position="56"/>
    </location>
</feature>
<keyword evidence="1" id="KW-0812">Transmembrane</keyword>
<dbReference type="Proteomes" id="UP000240708">
    <property type="component" value="Unassembled WGS sequence"/>
</dbReference>
<evidence type="ECO:0008006" key="4">
    <source>
        <dbReference type="Google" id="ProtNLM"/>
    </source>
</evidence>
<dbReference type="SUPFAM" id="SSF48317">
    <property type="entry name" value="Acid phosphatase/Vanadium-dependent haloperoxidase"/>
    <property type="match status" value="1"/>
</dbReference>
<dbReference type="InterPro" id="IPR036938">
    <property type="entry name" value="PAP2/HPO_sf"/>
</dbReference>
<feature type="transmembrane region" description="Helical" evidence="1">
    <location>
        <begin position="133"/>
        <end position="160"/>
    </location>
</feature>
<sequence length="198" mass="22166">MKQKIAWFLTIIGHPLILGTTYVLVMGMANLPKDKACLLSILVLGLITFPIIIHNLRKIKKGSYTNFDVSDQNQRKGFYPFAVLLFLILLFACYFLNFPKTVVVNTLIFFMMLLLLALVNLKIKASLHAAISFFAGMGFLSISCSIGILVLILAMGTTWSRLELKKHSRIEVLTGMMAGLLFGIISFKLLQSPIFPYT</sequence>
<dbReference type="OrthoDB" id="966117at2"/>
<organism evidence="2 3">
    <name type="scientific">Cecembia rubra</name>
    <dbReference type="NCBI Taxonomy" id="1485585"/>
    <lineage>
        <taxon>Bacteria</taxon>
        <taxon>Pseudomonadati</taxon>
        <taxon>Bacteroidota</taxon>
        <taxon>Cytophagia</taxon>
        <taxon>Cytophagales</taxon>
        <taxon>Cyclobacteriaceae</taxon>
        <taxon>Cecembia</taxon>
    </lineage>
</organism>
<evidence type="ECO:0000313" key="2">
    <source>
        <dbReference type="EMBL" id="PSL07215.1"/>
    </source>
</evidence>
<proteinExistence type="predicted"/>
<keyword evidence="1" id="KW-1133">Transmembrane helix</keyword>
<keyword evidence="3" id="KW-1185">Reference proteome</keyword>
<evidence type="ECO:0000256" key="1">
    <source>
        <dbReference type="SAM" id="Phobius"/>
    </source>
</evidence>
<protein>
    <recommendedName>
        <fullName evidence="4">PAP2 superfamily protein</fullName>
    </recommendedName>
</protein>
<name>A0A2P8ECL0_9BACT</name>
<dbReference type="RefSeq" id="WP_106565330.1">
    <property type="nucleotide sequence ID" value="NZ_PYGF01000001.1"/>
</dbReference>
<keyword evidence="1" id="KW-0472">Membrane</keyword>
<feature type="transmembrane region" description="Helical" evidence="1">
    <location>
        <begin position="172"/>
        <end position="190"/>
    </location>
</feature>
<comment type="caution">
    <text evidence="2">The sequence shown here is derived from an EMBL/GenBank/DDBJ whole genome shotgun (WGS) entry which is preliminary data.</text>
</comment>
<feature type="transmembrane region" description="Helical" evidence="1">
    <location>
        <begin position="7"/>
        <end position="26"/>
    </location>
</feature>
<dbReference type="EMBL" id="PYGF01000001">
    <property type="protein sequence ID" value="PSL07215.1"/>
    <property type="molecule type" value="Genomic_DNA"/>
</dbReference>
<reference evidence="2 3" key="1">
    <citation type="submission" date="2018-03" db="EMBL/GenBank/DDBJ databases">
        <title>Genomic Encyclopedia of Archaeal and Bacterial Type Strains, Phase II (KMG-II): from individual species to whole genera.</title>
        <authorList>
            <person name="Goeker M."/>
        </authorList>
    </citation>
    <scope>NUCLEOTIDE SEQUENCE [LARGE SCALE GENOMIC DNA]</scope>
    <source>
        <strain evidence="2 3">DSM 28057</strain>
    </source>
</reference>